<gene>
    <name evidence="10" type="ORF">B1202_05225</name>
</gene>
<dbReference type="EMBL" id="MVKX01000002">
    <property type="protein sequence ID" value="OOV85058.1"/>
    <property type="molecule type" value="Genomic_DNA"/>
</dbReference>
<organism evidence="10 11">
    <name type="scientific">Acinetobacter amyesii</name>
    <dbReference type="NCBI Taxonomy" id="2942470"/>
    <lineage>
        <taxon>Bacteria</taxon>
        <taxon>Pseudomonadati</taxon>
        <taxon>Pseudomonadota</taxon>
        <taxon>Gammaproteobacteria</taxon>
        <taxon>Moraxellales</taxon>
        <taxon>Moraxellaceae</taxon>
        <taxon>Acinetobacter</taxon>
    </lineage>
</organism>
<evidence type="ECO:0000256" key="3">
    <source>
        <dbReference type="ARBA" id="ARBA00022729"/>
    </source>
</evidence>
<dbReference type="Gene3D" id="3.40.30.10">
    <property type="entry name" value="Glutaredoxin"/>
    <property type="match status" value="1"/>
</dbReference>
<evidence type="ECO:0000256" key="7">
    <source>
        <dbReference type="RuleBase" id="RU364038"/>
    </source>
</evidence>
<comment type="function">
    <text evidence="7">Required for disulfide bond formation in some periplasmic proteins. Acts by transferring its disulfide bond to other proteins and is reduced in the process.</text>
</comment>
<accession>A0A1T1H5C8</accession>
<dbReference type="InterPro" id="IPR051470">
    <property type="entry name" value="Thiol:disulfide_interchange"/>
</dbReference>
<evidence type="ECO:0000313" key="11">
    <source>
        <dbReference type="Proteomes" id="UP000191160"/>
    </source>
</evidence>
<sequence>MLKKICALALSTTLSTFALADAAHVQKLLAEKHPSLKIENIQSTEMPGIYSGFVEDQVLYLSENADYVIAGSMIRLKDQKNLTKQLILSQQKTEWNKLPLQDAIKTVRGNGKRQIAIFSDPNCPYCKKLEVELAKLNDVTMYTFVTAIKPQSLTPSKQIFCESNPAMAWDNLINKGIQPKSAKSCANPIDRNLKLAKSLKLSGTPGIVFANGSILTGAYPAAELESMLKEIK</sequence>
<dbReference type="InterPro" id="IPR036249">
    <property type="entry name" value="Thioredoxin-like_sf"/>
</dbReference>
<evidence type="ECO:0000259" key="8">
    <source>
        <dbReference type="Pfam" id="PF10411"/>
    </source>
</evidence>
<evidence type="ECO:0000256" key="5">
    <source>
        <dbReference type="ARBA" id="ARBA00023157"/>
    </source>
</evidence>
<dbReference type="Pfam" id="PF10411">
    <property type="entry name" value="DsbC_N"/>
    <property type="match status" value="1"/>
</dbReference>
<dbReference type="Gene3D" id="3.10.450.70">
    <property type="entry name" value="Disulphide bond isomerase, DsbC/G, N-terminal"/>
    <property type="match status" value="1"/>
</dbReference>
<dbReference type="PROSITE" id="PS00194">
    <property type="entry name" value="THIOREDOXIN_1"/>
    <property type="match status" value="1"/>
</dbReference>
<evidence type="ECO:0000256" key="2">
    <source>
        <dbReference type="ARBA" id="ARBA00009813"/>
    </source>
</evidence>
<evidence type="ECO:0000259" key="9">
    <source>
        <dbReference type="Pfam" id="PF13098"/>
    </source>
</evidence>
<keyword evidence="3 7" id="KW-0732">Signal</keyword>
<comment type="subcellular location">
    <subcellularLocation>
        <location evidence="1 7">Periplasm</location>
    </subcellularLocation>
</comment>
<dbReference type="SUPFAM" id="SSF54423">
    <property type="entry name" value="DsbC/DsbG N-terminal domain-like"/>
    <property type="match status" value="1"/>
</dbReference>
<evidence type="ECO:0000313" key="10">
    <source>
        <dbReference type="EMBL" id="OOV85058.1"/>
    </source>
</evidence>
<evidence type="ECO:0000256" key="6">
    <source>
        <dbReference type="ARBA" id="ARBA00023284"/>
    </source>
</evidence>
<dbReference type="SUPFAM" id="SSF52833">
    <property type="entry name" value="Thioredoxin-like"/>
    <property type="match status" value="1"/>
</dbReference>
<dbReference type="InterPro" id="IPR017937">
    <property type="entry name" value="Thioredoxin_CS"/>
</dbReference>
<reference evidence="10 11" key="1">
    <citation type="submission" date="2017-02" db="EMBL/GenBank/DDBJ databases">
        <title>Acinetobacter sp. ANC 4945, whole genome shotgun sequencing project.</title>
        <authorList>
            <person name="Radolfova-Krizova L."/>
            <person name="Al Atrouni A."/>
            <person name="Nemec A."/>
        </authorList>
    </citation>
    <scope>NUCLEOTIDE SEQUENCE [LARGE SCALE GENOMIC DNA]</scope>
    <source>
        <strain evidence="10 11">ANC 4945</strain>
    </source>
</reference>
<dbReference type="InterPro" id="IPR018950">
    <property type="entry name" value="DiS-bond_isomerase_DsbC/G_N"/>
</dbReference>
<dbReference type="InterPro" id="IPR012336">
    <property type="entry name" value="Thioredoxin-like_fold"/>
</dbReference>
<feature type="chain" id="PRO_5011824321" description="Thiol:disulfide interchange protein" evidence="7">
    <location>
        <begin position="21"/>
        <end position="232"/>
    </location>
</feature>
<dbReference type="PANTHER" id="PTHR35272:SF3">
    <property type="entry name" value="THIOL:DISULFIDE INTERCHANGE PROTEIN DSBC"/>
    <property type="match status" value="1"/>
</dbReference>
<dbReference type="InterPro" id="IPR009094">
    <property type="entry name" value="DiS-bond_isomerase_DsbC/G_N_sf"/>
</dbReference>
<dbReference type="Pfam" id="PF13098">
    <property type="entry name" value="Thioredoxin_2"/>
    <property type="match status" value="1"/>
</dbReference>
<comment type="caution">
    <text evidence="10">The sequence shown here is derived from an EMBL/GenBank/DDBJ whole genome shotgun (WGS) entry which is preliminary data.</text>
</comment>
<feature type="domain" description="Disulphide bond isomerase DsbC/G N-terminal" evidence="8">
    <location>
        <begin position="17"/>
        <end position="83"/>
    </location>
</feature>
<keyword evidence="4 7" id="KW-0574">Periplasm</keyword>
<dbReference type="GO" id="GO:0042597">
    <property type="term" value="C:periplasmic space"/>
    <property type="evidence" value="ECO:0007669"/>
    <property type="project" value="UniProtKB-SubCell"/>
</dbReference>
<comment type="similarity">
    <text evidence="2 7">Belongs to the thioredoxin family. DsbC subfamily.</text>
</comment>
<dbReference type="Proteomes" id="UP000191160">
    <property type="component" value="Unassembled WGS sequence"/>
</dbReference>
<dbReference type="PANTHER" id="PTHR35272">
    <property type="entry name" value="THIOL:DISULFIDE INTERCHANGE PROTEIN DSBC-RELATED"/>
    <property type="match status" value="1"/>
</dbReference>
<feature type="domain" description="Thioredoxin-like fold" evidence="9">
    <location>
        <begin position="108"/>
        <end position="228"/>
    </location>
</feature>
<keyword evidence="5" id="KW-1015">Disulfide bond</keyword>
<dbReference type="CDD" id="cd03020">
    <property type="entry name" value="DsbA_DsbC_DsbG"/>
    <property type="match status" value="1"/>
</dbReference>
<keyword evidence="6 7" id="KW-0676">Redox-active center</keyword>
<name>A0A1T1H5C8_9GAMM</name>
<feature type="signal peptide" evidence="7">
    <location>
        <begin position="1"/>
        <end position="20"/>
    </location>
</feature>
<dbReference type="RefSeq" id="WP_078189554.1">
    <property type="nucleotide sequence ID" value="NZ_JAMCOZ010000017.1"/>
</dbReference>
<dbReference type="AlphaFoldDB" id="A0A1T1H5C8"/>
<dbReference type="InterPro" id="IPR033954">
    <property type="entry name" value="DiS-bond_Isoase_DsbC/G"/>
</dbReference>
<evidence type="ECO:0000256" key="1">
    <source>
        <dbReference type="ARBA" id="ARBA00004418"/>
    </source>
</evidence>
<keyword evidence="11" id="KW-1185">Reference proteome</keyword>
<proteinExistence type="inferred from homology"/>
<protein>
    <recommendedName>
        <fullName evidence="7">Thiol:disulfide interchange protein</fullName>
    </recommendedName>
</protein>
<evidence type="ECO:0000256" key="4">
    <source>
        <dbReference type="ARBA" id="ARBA00022764"/>
    </source>
</evidence>